<evidence type="ECO:0000256" key="12">
    <source>
        <dbReference type="ARBA" id="ARBA00023303"/>
    </source>
</evidence>
<dbReference type="GO" id="GO:0072320">
    <property type="term" value="F:volume-sensitive chloride channel activity"/>
    <property type="evidence" value="ECO:0007669"/>
    <property type="project" value="TreeGrafter"/>
</dbReference>
<evidence type="ECO:0000313" key="14">
    <source>
        <dbReference type="Ensembl" id="ENSEBUP00000027108.1"/>
    </source>
</evidence>
<evidence type="ECO:0000256" key="13">
    <source>
        <dbReference type="RuleBase" id="RU361114"/>
    </source>
</evidence>
<keyword evidence="10" id="KW-0325">Glycoprotein</keyword>
<comment type="subcellular location">
    <subcellularLocation>
        <location evidence="1">Cell membrane</location>
        <topology evidence="1">Multi-pass membrane protein</topology>
    </subcellularLocation>
</comment>
<keyword evidence="9 13" id="KW-0869">Chloride channel</keyword>
<evidence type="ECO:0000313" key="15">
    <source>
        <dbReference type="Proteomes" id="UP000694388"/>
    </source>
</evidence>
<dbReference type="PANTHER" id="PTHR12424">
    <property type="entry name" value="TWEETY-RELATED"/>
    <property type="match status" value="1"/>
</dbReference>
<sequence length="406" mass="45147">MAAGPHDWWVRWLHGFPHLDFHFRPVSSTFRLWDPAYQQSLLFLAGAVGVGLTLNLACLSLHFLCRCCRRSVSRAEPHHKGAHPRCATTWLLVAALICSSWELIDMRSSVAVGVGFYGSGETEDGLQRASEGLIGADTTIRDIHNLVMGWNGVHGVCTILSTDANQHDDMNLDRSALIPPPSPHRHPLPTEELEYYIHCDYQSSSPFQQVSENILCSAPVCHLLRLLRIKLTIETLCSHFHHHLTVRQDYREVLLGLCQDGLLGFLWVSGFSITAIFCFTLITCLLPSTCQHLRTRCGGDEDEQEDDPFSPRSYRHSTAGHLGRLHFASLYSYGSETSLPPLAHAAPATAVPPSQHIQTGPFTTNPIYEDAPLLRQQSPPPSVSPTSEQFNLIKTLFVFLLLSSSP</sequence>
<dbReference type="GO" id="GO:0034707">
    <property type="term" value="C:chloride channel complex"/>
    <property type="evidence" value="ECO:0007669"/>
    <property type="project" value="UniProtKB-UniRule"/>
</dbReference>
<evidence type="ECO:0000256" key="6">
    <source>
        <dbReference type="ARBA" id="ARBA00022989"/>
    </source>
</evidence>
<dbReference type="Proteomes" id="UP000694388">
    <property type="component" value="Unplaced"/>
</dbReference>
<evidence type="ECO:0000256" key="5">
    <source>
        <dbReference type="ARBA" id="ARBA00022692"/>
    </source>
</evidence>
<evidence type="ECO:0000256" key="2">
    <source>
        <dbReference type="ARBA" id="ARBA00009849"/>
    </source>
</evidence>
<dbReference type="GeneTree" id="ENSGT00950000183060"/>
<dbReference type="Pfam" id="PF04906">
    <property type="entry name" value="Tweety"/>
    <property type="match status" value="2"/>
</dbReference>
<reference evidence="14" key="2">
    <citation type="submission" date="2025-09" db="UniProtKB">
        <authorList>
            <consortium name="Ensembl"/>
        </authorList>
    </citation>
    <scope>IDENTIFICATION</scope>
</reference>
<protein>
    <recommendedName>
        <fullName evidence="13">Protein tweety homolog</fullName>
    </recommendedName>
</protein>
<keyword evidence="6 13" id="KW-1133">Transmembrane helix</keyword>
<name>A0A8C4RBA9_EPTBU</name>
<feature type="transmembrane region" description="Helical" evidence="13">
    <location>
        <begin position="264"/>
        <end position="286"/>
    </location>
</feature>
<comment type="caution">
    <text evidence="13">Lacks conserved residue(s) required for the propagation of feature annotation.</text>
</comment>
<keyword evidence="4" id="KW-1003">Cell membrane</keyword>
<dbReference type="OMA" id="DLYDWYX"/>
<dbReference type="Ensembl" id="ENSEBUT00000027682.1">
    <property type="protein sequence ID" value="ENSEBUP00000027108.1"/>
    <property type="gene ID" value="ENSEBUG00000016648.1"/>
</dbReference>
<comment type="function">
    <text evidence="13">Probable chloride channel.</text>
</comment>
<dbReference type="GO" id="GO:0005229">
    <property type="term" value="F:intracellularly calcium-gated chloride channel activity"/>
    <property type="evidence" value="ECO:0007669"/>
    <property type="project" value="TreeGrafter"/>
</dbReference>
<evidence type="ECO:0000256" key="8">
    <source>
        <dbReference type="ARBA" id="ARBA00023136"/>
    </source>
</evidence>
<evidence type="ECO:0000256" key="4">
    <source>
        <dbReference type="ARBA" id="ARBA00022475"/>
    </source>
</evidence>
<comment type="similarity">
    <text evidence="2 13">Belongs to the tweety family.</text>
</comment>
<keyword evidence="15" id="KW-1185">Reference proteome</keyword>
<keyword evidence="3 13" id="KW-0813">Transport</keyword>
<keyword evidence="11 13" id="KW-0868">Chloride</keyword>
<evidence type="ECO:0000256" key="11">
    <source>
        <dbReference type="ARBA" id="ARBA00023214"/>
    </source>
</evidence>
<proteinExistence type="inferred from homology"/>
<evidence type="ECO:0000256" key="7">
    <source>
        <dbReference type="ARBA" id="ARBA00023065"/>
    </source>
</evidence>
<keyword evidence="5 13" id="KW-0812">Transmembrane</keyword>
<organism evidence="14 15">
    <name type="scientific">Eptatretus burgeri</name>
    <name type="common">Inshore hagfish</name>
    <dbReference type="NCBI Taxonomy" id="7764"/>
    <lineage>
        <taxon>Eukaryota</taxon>
        <taxon>Metazoa</taxon>
        <taxon>Chordata</taxon>
        <taxon>Craniata</taxon>
        <taxon>Vertebrata</taxon>
        <taxon>Cyclostomata</taxon>
        <taxon>Myxini</taxon>
        <taxon>Myxiniformes</taxon>
        <taxon>Myxinidae</taxon>
        <taxon>Eptatretinae</taxon>
        <taxon>Eptatretus</taxon>
    </lineage>
</organism>
<reference evidence="14" key="1">
    <citation type="submission" date="2025-08" db="UniProtKB">
        <authorList>
            <consortium name="Ensembl"/>
        </authorList>
    </citation>
    <scope>IDENTIFICATION</scope>
</reference>
<dbReference type="InterPro" id="IPR006990">
    <property type="entry name" value="Tweety"/>
</dbReference>
<dbReference type="AlphaFoldDB" id="A0A8C4RBA9"/>
<keyword evidence="8 13" id="KW-0472">Membrane</keyword>
<dbReference type="GO" id="GO:0005886">
    <property type="term" value="C:plasma membrane"/>
    <property type="evidence" value="ECO:0007669"/>
    <property type="project" value="UniProtKB-SubCell"/>
</dbReference>
<feature type="transmembrane region" description="Helical" evidence="13">
    <location>
        <begin position="41"/>
        <end position="65"/>
    </location>
</feature>
<evidence type="ECO:0000256" key="3">
    <source>
        <dbReference type="ARBA" id="ARBA00022448"/>
    </source>
</evidence>
<accession>A0A8C4RBA9</accession>
<evidence type="ECO:0000256" key="1">
    <source>
        <dbReference type="ARBA" id="ARBA00004651"/>
    </source>
</evidence>
<evidence type="ECO:0000256" key="9">
    <source>
        <dbReference type="ARBA" id="ARBA00023173"/>
    </source>
</evidence>
<dbReference type="PANTHER" id="PTHR12424:SF8">
    <property type="entry name" value="PROTEIN TWEETY"/>
    <property type="match status" value="1"/>
</dbReference>
<keyword evidence="12 13" id="KW-0407">Ion channel</keyword>
<keyword evidence="7 13" id="KW-0406">Ion transport</keyword>
<evidence type="ECO:0000256" key="10">
    <source>
        <dbReference type="ARBA" id="ARBA00023180"/>
    </source>
</evidence>